<dbReference type="GO" id="GO:0004519">
    <property type="term" value="F:endonuclease activity"/>
    <property type="evidence" value="ECO:0007669"/>
    <property type="project" value="UniProtKB-KW"/>
</dbReference>
<organism evidence="3 4">
    <name type="scientific">Tenacibaculum discolor</name>
    <dbReference type="NCBI Taxonomy" id="361581"/>
    <lineage>
        <taxon>Bacteria</taxon>
        <taxon>Pseudomonadati</taxon>
        <taxon>Bacteroidota</taxon>
        <taxon>Flavobacteriia</taxon>
        <taxon>Flavobacteriales</taxon>
        <taxon>Flavobacteriaceae</taxon>
        <taxon>Tenacibaculum</taxon>
    </lineage>
</organism>
<reference evidence="3 4" key="1">
    <citation type="journal article" date="2016" name="Nat. Commun.">
        <title>Microbial interactions lead to rapid micro-scale successions on model marine particles.</title>
        <authorList>
            <person name="Datta M.S."/>
            <person name="Sliwerska E."/>
            <person name="Gore J."/>
            <person name="Polz M.F."/>
            <person name="Cordero O.X."/>
        </authorList>
    </citation>
    <scope>NUCLEOTIDE SEQUENCE [LARGE SCALE GENOMIC DNA]</scope>
    <source>
        <strain evidence="3 4">4G03</strain>
    </source>
</reference>
<accession>A0A2G1BTQ9</accession>
<reference evidence="2 5" key="3">
    <citation type="submission" date="2023-07" db="EMBL/GenBank/DDBJ databases">
        <title>Genome content predicts the carbon catabolic preferences of heterotrophic bacteria.</title>
        <authorList>
            <person name="Gralka M."/>
        </authorList>
    </citation>
    <scope>NUCLEOTIDE SEQUENCE [LARGE SCALE GENOMIC DNA]</scope>
    <source>
        <strain evidence="2 5">4G03</strain>
    </source>
</reference>
<feature type="domain" description="HNH endonuclease 5" evidence="1">
    <location>
        <begin position="31"/>
        <end position="69"/>
    </location>
</feature>
<sequence>MKNCMICNQPMVEREYYNQNKKIFSSLPKLAHDEHIIHNAIGGRLKSAEVLCEGCGGKLNNDIDNYFVSLFNPFTEKLKNFLTKERNKKVNKAVRGYNIDEKVKVNFYNGKIVPNTPEYKIDEKRKEIKIFAIKKSIEGFTKHSLKKLRDEGVDVGKYKIIKITEFQDEGNVYFNFSKGVENFNDKWKMGFIKMTSEFAYLKGVGRNDLKRVLDVEKNRLIFTDNLIPFYPNGLLSHFRETYRVTVEDNYPSHTLILFTQDNGEGTKALVCYVDLFSTFQYYVILNESYKGKDIFETYYQKLEKQKKIEIDFKRFRYKELLAVADEFGINLDKIRNRNSTIEDYQSFIEKEYKKIKNEYNLDYSEEINKFYDLMIKEFNLSELDRGFICSDFNIFSNLSGKEKENIRYELIMLTRVDPKFKSEHYIKYFFDSSLELSSILGVLMTEIKKGQEKAKIYGHFKFNELNYFIDGLEKKTINDSNS</sequence>
<keyword evidence="2" id="KW-0540">Nuclease</keyword>
<gene>
    <name evidence="3" type="ORF">CSC81_10220</name>
    <name evidence="2" type="ORF">Q8W23_08675</name>
</gene>
<dbReference type="AlphaFoldDB" id="A0A2G1BTQ9"/>
<protein>
    <submittedName>
        <fullName evidence="2">HNH endonuclease</fullName>
    </submittedName>
</protein>
<proteinExistence type="predicted"/>
<dbReference type="RefSeq" id="WP_099215651.1">
    <property type="nucleotide sequence ID" value="NZ_JAUYVU010000006.1"/>
</dbReference>
<evidence type="ECO:0000313" key="2">
    <source>
        <dbReference type="EMBL" id="MDP2541544.1"/>
    </source>
</evidence>
<keyword evidence="2" id="KW-0255">Endonuclease</keyword>
<keyword evidence="2" id="KW-0378">Hydrolase</keyword>
<dbReference type="InterPro" id="IPR029471">
    <property type="entry name" value="HNH_5"/>
</dbReference>
<dbReference type="EMBL" id="PDUU01000008">
    <property type="protein sequence ID" value="PHN97441.1"/>
    <property type="molecule type" value="Genomic_DNA"/>
</dbReference>
<dbReference type="Pfam" id="PF14279">
    <property type="entry name" value="HNH_5"/>
    <property type="match status" value="1"/>
</dbReference>
<evidence type="ECO:0000313" key="5">
    <source>
        <dbReference type="Proteomes" id="UP001242342"/>
    </source>
</evidence>
<dbReference type="EMBL" id="JAUYVU010000006">
    <property type="protein sequence ID" value="MDP2541544.1"/>
    <property type="molecule type" value="Genomic_DNA"/>
</dbReference>
<keyword evidence="5" id="KW-1185">Reference proteome</keyword>
<reference evidence="3" key="2">
    <citation type="submission" date="2017-10" db="EMBL/GenBank/DDBJ databases">
        <authorList>
            <person name="Enke T.N."/>
            <person name="Cordero O.X."/>
        </authorList>
    </citation>
    <scope>NUCLEOTIDE SEQUENCE</scope>
    <source>
        <strain evidence="3">4G03</strain>
    </source>
</reference>
<comment type="caution">
    <text evidence="3">The sequence shown here is derived from an EMBL/GenBank/DDBJ whole genome shotgun (WGS) entry which is preliminary data.</text>
</comment>
<dbReference type="Proteomes" id="UP001242342">
    <property type="component" value="Unassembled WGS sequence"/>
</dbReference>
<dbReference type="Proteomes" id="UP000222163">
    <property type="component" value="Unassembled WGS sequence"/>
</dbReference>
<evidence type="ECO:0000313" key="3">
    <source>
        <dbReference type="EMBL" id="PHN97441.1"/>
    </source>
</evidence>
<evidence type="ECO:0000313" key="4">
    <source>
        <dbReference type="Proteomes" id="UP000222163"/>
    </source>
</evidence>
<name>A0A2G1BTQ9_9FLAO</name>
<evidence type="ECO:0000259" key="1">
    <source>
        <dbReference type="Pfam" id="PF14279"/>
    </source>
</evidence>